<keyword evidence="1" id="KW-0723">Serine/threonine-protein kinase</keyword>
<dbReference type="Pfam" id="PF14417">
    <property type="entry name" value="MEDS"/>
    <property type="match status" value="1"/>
</dbReference>
<accession>A0ABP6XJE5</accession>
<evidence type="ECO:0000313" key="4">
    <source>
        <dbReference type="EMBL" id="GAA3567875.1"/>
    </source>
</evidence>
<evidence type="ECO:0000313" key="5">
    <source>
        <dbReference type="Proteomes" id="UP001500630"/>
    </source>
</evidence>
<name>A0ABP6XJE5_9ACTN</name>
<dbReference type="NCBIfam" id="NF041045">
    <property type="entry name" value="RsbA_anti_sig"/>
    <property type="match status" value="1"/>
</dbReference>
<comment type="caution">
    <text evidence="4">The sequence shown here is derived from an EMBL/GenBank/DDBJ whole genome shotgun (WGS) entry which is preliminary data.</text>
</comment>
<dbReference type="Proteomes" id="UP001500630">
    <property type="component" value="Unassembled WGS sequence"/>
</dbReference>
<gene>
    <name evidence="4" type="ORF">GCM10022419_055870</name>
</gene>
<proteinExistence type="predicted"/>
<dbReference type="PANTHER" id="PTHR35526:SF3">
    <property type="entry name" value="ANTI-SIGMA-F FACTOR RSBW"/>
    <property type="match status" value="1"/>
</dbReference>
<organism evidence="4 5">
    <name type="scientific">Nonomuraea rosea</name>
    <dbReference type="NCBI Taxonomy" id="638574"/>
    <lineage>
        <taxon>Bacteria</taxon>
        <taxon>Bacillati</taxon>
        <taxon>Actinomycetota</taxon>
        <taxon>Actinomycetes</taxon>
        <taxon>Streptosporangiales</taxon>
        <taxon>Streptosporangiaceae</taxon>
        <taxon>Nonomuraea</taxon>
    </lineage>
</organism>
<dbReference type="EMBL" id="BAABDQ010000012">
    <property type="protein sequence ID" value="GAA3567875.1"/>
    <property type="molecule type" value="Genomic_DNA"/>
</dbReference>
<dbReference type="PANTHER" id="PTHR35526">
    <property type="entry name" value="ANTI-SIGMA-F FACTOR RSBW-RELATED"/>
    <property type="match status" value="1"/>
</dbReference>
<keyword evidence="1" id="KW-0808">Transferase</keyword>
<dbReference type="InterPro" id="IPR047718">
    <property type="entry name" value="RsbA-like_anti_sig"/>
</dbReference>
<dbReference type="InterPro" id="IPR036890">
    <property type="entry name" value="HATPase_C_sf"/>
</dbReference>
<dbReference type="Pfam" id="PF13581">
    <property type="entry name" value="HATPase_c_2"/>
    <property type="match status" value="1"/>
</dbReference>
<dbReference type="InterPro" id="IPR025847">
    <property type="entry name" value="MEDS_domain"/>
</dbReference>
<keyword evidence="1" id="KW-0418">Kinase</keyword>
<dbReference type="CDD" id="cd16936">
    <property type="entry name" value="HATPase_RsbW-like"/>
    <property type="match status" value="1"/>
</dbReference>
<reference evidence="5" key="1">
    <citation type="journal article" date="2019" name="Int. J. Syst. Evol. Microbiol.">
        <title>The Global Catalogue of Microorganisms (GCM) 10K type strain sequencing project: providing services to taxonomists for standard genome sequencing and annotation.</title>
        <authorList>
            <consortium name="The Broad Institute Genomics Platform"/>
            <consortium name="The Broad Institute Genome Sequencing Center for Infectious Disease"/>
            <person name="Wu L."/>
            <person name="Ma J."/>
        </authorList>
    </citation>
    <scope>NUCLEOTIDE SEQUENCE [LARGE SCALE GENOMIC DNA]</scope>
    <source>
        <strain evidence="5">JCM 17326</strain>
    </source>
</reference>
<sequence length="310" mass="33823">MNTPPELLHQALFYDSDQAFLTPLTGFCLDGLAAGDKILAVTTEANIALLAGALGGAAADVSFVPALSWYDAPGRTLAAYHRYVDAHKPFHHRVRIIGEPVWDGRDAVAEAEWTRYESVINAAFAGSPAWVVCPYDERALPERITADARRTHPSVLTASGTLHSPAYTDPAAFTCAIDHQPLPEPFGTVMEIPFDDHLHRMRRRLSAHAIELGLDAEEVNRLVLAVNEVAGNAVQHGGGHGRILLWADETTVTCDVTDSGRMELPHPGYLPPDPTAGHGHGLWIVRQLCELLEIRTHDDGTQIRLHLART</sequence>
<keyword evidence="5" id="KW-1185">Reference proteome</keyword>
<protein>
    <submittedName>
        <fullName evidence="4">Anti-sigma factor RsbA family regulatory protein</fullName>
    </submittedName>
</protein>
<dbReference type="RefSeq" id="WP_345566249.1">
    <property type="nucleotide sequence ID" value="NZ_BAABDQ010000012.1"/>
</dbReference>
<feature type="domain" description="MEDS" evidence="3">
    <location>
        <begin position="9"/>
        <end position="153"/>
    </location>
</feature>
<evidence type="ECO:0000256" key="1">
    <source>
        <dbReference type="ARBA" id="ARBA00022527"/>
    </source>
</evidence>
<evidence type="ECO:0000259" key="3">
    <source>
        <dbReference type="Pfam" id="PF14417"/>
    </source>
</evidence>
<dbReference type="InterPro" id="IPR050267">
    <property type="entry name" value="Anti-sigma-factor_SerPK"/>
</dbReference>
<feature type="domain" description="Histidine kinase/HSP90-like ATPase" evidence="2">
    <location>
        <begin position="196"/>
        <end position="305"/>
    </location>
</feature>
<dbReference type="SUPFAM" id="SSF55874">
    <property type="entry name" value="ATPase domain of HSP90 chaperone/DNA topoisomerase II/histidine kinase"/>
    <property type="match status" value="1"/>
</dbReference>
<evidence type="ECO:0000259" key="2">
    <source>
        <dbReference type="Pfam" id="PF13581"/>
    </source>
</evidence>
<dbReference type="InterPro" id="IPR003594">
    <property type="entry name" value="HATPase_dom"/>
</dbReference>
<dbReference type="Gene3D" id="3.30.565.10">
    <property type="entry name" value="Histidine kinase-like ATPase, C-terminal domain"/>
    <property type="match status" value="1"/>
</dbReference>